<comment type="caution">
    <text evidence="11">The sequence shown here is derived from an EMBL/GenBank/DDBJ whole genome shotgun (WGS) entry which is preliminary data.</text>
</comment>
<evidence type="ECO:0000259" key="9">
    <source>
        <dbReference type="PROSITE" id="PS50893"/>
    </source>
</evidence>
<evidence type="ECO:0000256" key="5">
    <source>
        <dbReference type="ARBA" id="ARBA00022989"/>
    </source>
</evidence>
<dbReference type="Pfam" id="PF00005">
    <property type="entry name" value="ABC_tran"/>
    <property type="match status" value="2"/>
</dbReference>
<evidence type="ECO:0000256" key="8">
    <source>
        <dbReference type="SAM" id="Phobius"/>
    </source>
</evidence>
<dbReference type="GO" id="GO:0016887">
    <property type="term" value="F:ATP hydrolysis activity"/>
    <property type="evidence" value="ECO:0007669"/>
    <property type="project" value="InterPro"/>
</dbReference>
<dbReference type="GO" id="GO:0140359">
    <property type="term" value="F:ABC-type transporter activity"/>
    <property type="evidence" value="ECO:0007669"/>
    <property type="project" value="InterPro"/>
</dbReference>
<dbReference type="Pfam" id="PF00664">
    <property type="entry name" value="ABC_membrane"/>
    <property type="match status" value="1"/>
</dbReference>
<dbReference type="AlphaFoldDB" id="A0A8J2TWT0"/>
<evidence type="ECO:0000256" key="1">
    <source>
        <dbReference type="ARBA" id="ARBA00004651"/>
    </source>
</evidence>
<dbReference type="Gene3D" id="1.20.1560.10">
    <property type="entry name" value="ABC transporter type 1, transmembrane domain"/>
    <property type="match status" value="2"/>
</dbReference>
<reference evidence="11" key="2">
    <citation type="submission" date="2020-09" db="EMBL/GenBank/DDBJ databases">
        <authorList>
            <person name="Sun Q."/>
            <person name="Zhou Y."/>
        </authorList>
    </citation>
    <scope>NUCLEOTIDE SEQUENCE</scope>
    <source>
        <strain evidence="11">CGMCC 1.12785</strain>
    </source>
</reference>
<dbReference type="PROSITE" id="PS50929">
    <property type="entry name" value="ABC_TM1F"/>
    <property type="match status" value="2"/>
</dbReference>
<organism evidence="11 12">
    <name type="scientific">Sediminivirga luteola</name>
    <dbReference type="NCBI Taxonomy" id="1774748"/>
    <lineage>
        <taxon>Bacteria</taxon>
        <taxon>Bacillati</taxon>
        <taxon>Actinomycetota</taxon>
        <taxon>Actinomycetes</taxon>
        <taxon>Micrococcales</taxon>
        <taxon>Brevibacteriaceae</taxon>
        <taxon>Sediminivirga</taxon>
    </lineage>
</organism>
<keyword evidence="5 8" id="KW-1133">Transmembrane helix</keyword>
<name>A0A8J2TWT0_9MICO</name>
<feature type="domain" description="ABC transmembrane type-1" evidence="10">
    <location>
        <begin position="28"/>
        <end position="314"/>
    </location>
</feature>
<feature type="transmembrane region" description="Helical" evidence="8">
    <location>
        <begin position="251"/>
        <end position="280"/>
    </location>
</feature>
<feature type="transmembrane region" description="Helical" evidence="8">
    <location>
        <begin position="827"/>
        <end position="854"/>
    </location>
</feature>
<dbReference type="PROSITE" id="PS50893">
    <property type="entry name" value="ABC_TRANSPORTER_2"/>
    <property type="match status" value="2"/>
</dbReference>
<dbReference type="InterPro" id="IPR036640">
    <property type="entry name" value="ABC1_TM_sf"/>
</dbReference>
<keyword evidence="3" id="KW-0547">Nucleotide-binding</keyword>
<dbReference type="GO" id="GO:0005886">
    <property type="term" value="C:plasma membrane"/>
    <property type="evidence" value="ECO:0007669"/>
    <property type="project" value="UniProtKB-SubCell"/>
</dbReference>
<keyword evidence="6 8" id="KW-0472">Membrane</keyword>
<evidence type="ECO:0000256" key="7">
    <source>
        <dbReference type="SAM" id="MobiDB-lite"/>
    </source>
</evidence>
<evidence type="ECO:0000313" key="12">
    <source>
        <dbReference type="Proteomes" id="UP000616114"/>
    </source>
</evidence>
<dbReference type="Proteomes" id="UP000616114">
    <property type="component" value="Unassembled WGS sequence"/>
</dbReference>
<keyword evidence="4" id="KW-0067">ATP-binding</keyword>
<feature type="transmembrane region" description="Helical" evidence="8">
    <location>
        <begin position="609"/>
        <end position="635"/>
    </location>
</feature>
<feature type="transmembrane region" description="Helical" evidence="8">
    <location>
        <begin position="752"/>
        <end position="771"/>
    </location>
</feature>
<evidence type="ECO:0000259" key="10">
    <source>
        <dbReference type="PROSITE" id="PS50929"/>
    </source>
</evidence>
<dbReference type="SUPFAM" id="SSF90123">
    <property type="entry name" value="ABC transporter transmembrane region"/>
    <property type="match status" value="2"/>
</dbReference>
<gene>
    <name evidence="11" type="ORF">GCM10011333_08790</name>
</gene>
<reference evidence="11" key="1">
    <citation type="journal article" date="2014" name="Int. J. Syst. Evol. Microbiol.">
        <title>Complete genome sequence of Corynebacterium casei LMG S-19264T (=DSM 44701T), isolated from a smear-ripened cheese.</title>
        <authorList>
            <consortium name="US DOE Joint Genome Institute (JGI-PGF)"/>
            <person name="Walter F."/>
            <person name="Albersmeier A."/>
            <person name="Kalinowski J."/>
            <person name="Ruckert C."/>
        </authorList>
    </citation>
    <scope>NUCLEOTIDE SEQUENCE</scope>
    <source>
        <strain evidence="11">CGMCC 1.12785</strain>
    </source>
</reference>
<dbReference type="GO" id="GO:0042883">
    <property type="term" value="P:cysteine transport"/>
    <property type="evidence" value="ECO:0007669"/>
    <property type="project" value="InterPro"/>
</dbReference>
<feature type="transmembrane region" description="Helical" evidence="8">
    <location>
        <begin position="641"/>
        <end position="663"/>
    </location>
</feature>
<feature type="transmembrane region" description="Helical" evidence="8">
    <location>
        <begin position="26"/>
        <end position="45"/>
    </location>
</feature>
<dbReference type="EMBL" id="BMFY01000003">
    <property type="protein sequence ID" value="GGA08192.1"/>
    <property type="molecule type" value="Genomic_DNA"/>
</dbReference>
<dbReference type="InterPro" id="IPR003593">
    <property type="entry name" value="AAA+_ATPase"/>
</dbReference>
<feature type="transmembrane region" description="Helical" evidence="8">
    <location>
        <begin position="142"/>
        <end position="162"/>
    </location>
</feature>
<feature type="transmembrane region" description="Helical" evidence="8">
    <location>
        <begin position="66"/>
        <end position="86"/>
    </location>
</feature>
<keyword evidence="2 8" id="KW-0812">Transmembrane</keyword>
<dbReference type="SUPFAM" id="SSF52540">
    <property type="entry name" value="P-loop containing nucleoside triphosphate hydrolases"/>
    <property type="match status" value="2"/>
</dbReference>
<dbReference type="PANTHER" id="PTHR24221">
    <property type="entry name" value="ATP-BINDING CASSETTE SUB-FAMILY B"/>
    <property type="match status" value="1"/>
</dbReference>
<dbReference type="PANTHER" id="PTHR24221:SF261">
    <property type="entry name" value="GLUTATHIONE_L-CYSTEINE TRANSPORT SYSTEM ATP-BINDING_PERMEASE PROTEIN CYDD"/>
    <property type="match status" value="1"/>
</dbReference>
<dbReference type="Gene3D" id="3.40.50.300">
    <property type="entry name" value="P-loop containing nucleotide triphosphate hydrolases"/>
    <property type="match status" value="2"/>
</dbReference>
<dbReference type="SMART" id="SM00382">
    <property type="entry name" value="AAA"/>
    <property type="match status" value="2"/>
</dbReference>
<feature type="domain" description="ABC transporter" evidence="9">
    <location>
        <begin position="347"/>
        <end position="566"/>
    </location>
</feature>
<sequence>MSGARGRERPESPLALAGASPAGLRSLWILGVLAAAQALALILVAEGLARGLTGLLAGGGTPEQRAAGITGALFLAVGGAALRAAATWLTGLVAARAATGVKESLRARLARRVVDGGGRDIPLGEGRLAIAATRSLDDVDEYFTAVLPAMLASAAVPAILVARFVLADWVSALIVVLCLPLVPVFMILIGRYTQDRVQDAQDALDRLSRSLVELVRGLPVLIGLGRAGAQRETLVRLAGDYRATTMTTLRVAFISALALEFIATISVAVVAVFIGVRLVYGHLDLQTGLMVLILAPECFTPLRRLGAAFHASENGMAAYRRLRDVLASRPSAAGGRPRQHAGEPLAVRDLELRFADRRDPVVGGLDFTVAPGEHLVLRGASGSGKSSVLTILAGSLRPGPGITVSGELTGMPAPGETVLLPQQPRFLADDAAEEVLAYAPAGWDRTRARAVIRNLGVDPDRPVPALSPGEQRRLGLARVLARVDGGARLVLLDEPTAHLDRDAAALVLRALADLRGRVTMISATHDPAVTAVADRAISVDAAGAQDGREATETPELPDGSSAAEPVPQRPLAPDEDLRGPARYEPPAAGRPGDLLAELVAVLQPWRPRFLLAVLTGIGAAAAAIALTAVSGWLIVRASYQPPIMMLLVAIVGVRFFGLARAVLRYCERLLLHDAVLQSMTALRLRVWDALVRRGPAHRELLRGPVALRRLIADVDEVRDLAPRAVTPLLSGVLLTLGAAGGLSFIAPAAGTVLLLAAGGAVLGGCLITMAADGRAGVRTQASRLALLRDWAAFLGAREDLVAGGAAERVLARLACRDREAGRQAVRVAAAAGLGQAWAVLLCLLGAAAMLWQLAPETAAGALPLELLAVCVLVPLAFVDVCIDGIAAVHHWPRLRRALLSVRALRDESAGHESAQPADGDGPGVPPVRSLVLEDVAARWPGAPDEAFSGVTARMAPGDWLTVTGPSGSGKTTLLSVILAFLPPSRGRYELNGADARGLAPAQLAGRIAWCPQEAHVFDSTVRANLLLARDPAQAPDEARMLRVLAEAGLGEFAAALPQGLDTPVGPGGSLLSGGQRQRLAVARTLLTGAEVIVLDEPTAHLDDQTAMPMMSRLRDGMAGGERTRMTVLVTHDERLADPADARVRLGRAPVRA</sequence>
<feature type="transmembrane region" description="Helical" evidence="8">
    <location>
        <begin position="169"/>
        <end position="189"/>
    </location>
</feature>
<keyword evidence="12" id="KW-1185">Reference proteome</keyword>
<dbReference type="NCBIfam" id="TIGR02857">
    <property type="entry name" value="CydD"/>
    <property type="match status" value="1"/>
</dbReference>
<protein>
    <submittedName>
        <fullName evidence="11">ABC transporter</fullName>
    </submittedName>
</protein>
<comment type="subcellular location">
    <subcellularLocation>
        <location evidence="1">Cell membrane</location>
        <topology evidence="1">Multi-pass membrane protein</topology>
    </subcellularLocation>
</comment>
<evidence type="ECO:0000256" key="3">
    <source>
        <dbReference type="ARBA" id="ARBA00022741"/>
    </source>
</evidence>
<dbReference type="InterPro" id="IPR039421">
    <property type="entry name" value="Type_1_exporter"/>
</dbReference>
<dbReference type="InterPro" id="IPR014223">
    <property type="entry name" value="ABC_CydC/D"/>
</dbReference>
<dbReference type="GO" id="GO:0005524">
    <property type="term" value="F:ATP binding"/>
    <property type="evidence" value="ECO:0007669"/>
    <property type="project" value="UniProtKB-KW"/>
</dbReference>
<feature type="region of interest" description="Disordered" evidence="7">
    <location>
        <begin position="543"/>
        <end position="588"/>
    </location>
</feature>
<accession>A0A8J2TWT0</accession>
<evidence type="ECO:0000256" key="4">
    <source>
        <dbReference type="ARBA" id="ARBA00022840"/>
    </source>
</evidence>
<dbReference type="CDD" id="cd03228">
    <property type="entry name" value="ABCC_MRP_Like"/>
    <property type="match status" value="1"/>
</dbReference>
<dbReference type="PROSITE" id="PS00211">
    <property type="entry name" value="ABC_TRANSPORTER_1"/>
    <property type="match status" value="2"/>
</dbReference>
<dbReference type="GO" id="GO:0045454">
    <property type="term" value="P:cell redox homeostasis"/>
    <property type="evidence" value="ECO:0007669"/>
    <property type="project" value="InterPro"/>
</dbReference>
<dbReference type="InterPro" id="IPR027417">
    <property type="entry name" value="P-loop_NTPase"/>
</dbReference>
<feature type="domain" description="ABC transporter" evidence="9">
    <location>
        <begin position="930"/>
        <end position="1152"/>
    </location>
</feature>
<evidence type="ECO:0000313" key="11">
    <source>
        <dbReference type="EMBL" id="GGA08192.1"/>
    </source>
</evidence>
<dbReference type="InterPro" id="IPR011527">
    <property type="entry name" value="ABC1_TM_dom"/>
</dbReference>
<dbReference type="GO" id="GO:0034775">
    <property type="term" value="P:glutathione transmembrane transport"/>
    <property type="evidence" value="ECO:0007669"/>
    <property type="project" value="InterPro"/>
</dbReference>
<dbReference type="InterPro" id="IPR003439">
    <property type="entry name" value="ABC_transporter-like_ATP-bd"/>
</dbReference>
<dbReference type="InterPro" id="IPR014216">
    <property type="entry name" value="ABC_transptr_CydD"/>
</dbReference>
<dbReference type="RefSeq" id="WP_188549710.1">
    <property type="nucleotide sequence ID" value="NZ_BMFY01000003.1"/>
</dbReference>
<dbReference type="InterPro" id="IPR017871">
    <property type="entry name" value="ABC_transporter-like_CS"/>
</dbReference>
<dbReference type="NCBIfam" id="TIGR02868">
    <property type="entry name" value="CydC"/>
    <property type="match status" value="1"/>
</dbReference>
<dbReference type="CDD" id="cd18584">
    <property type="entry name" value="ABC_6TM_AarD_CydD"/>
    <property type="match status" value="1"/>
</dbReference>
<feature type="transmembrane region" description="Helical" evidence="8">
    <location>
        <begin position="866"/>
        <end position="888"/>
    </location>
</feature>
<evidence type="ECO:0000256" key="6">
    <source>
        <dbReference type="ARBA" id="ARBA00023136"/>
    </source>
</evidence>
<evidence type="ECO:0000256" key="2">
    <source>
        <dbReference type="ARBA" id="ARBA00022692"/>
    </source>
</evidence>
<proteinExistence type="predicted"/>
<feature type="domain" description="ABC transmembrane type-1" evidence="10">
    <location>
        <begin position="610"/>
        <end position="872"/>
    </location>
</feature>